<evidence type="ECO:0008006" key="9">
    <source>
        <dbReference type="Google" id="ProtNLM"/>
    </source>
</evidence>
<sequence>MRTYCLWLLLFAHQTCAQVYRHTAPNGTVTFSNTAMAGSDATLVRSQAPNRIDAFKRQTQPETTDQLLPEQEPAHRFPTATPPPPPPANPNIGAFERN</sequence>
<dbReference type="RefSeq" id="WP_048386459.1">
    <property type="nucleotide sequence ID" value="NZ_CP181271.1"/>
</dbReference>
<keyword evidence="2" id="KW-0732">Signal</keyword>
<feature type="compositionally biased region" description="Polar residues" evidence="1">
    <location>
        <begin position="57"/>
        <end position="66"/>
    </location>
</feature>
<comment type="caution">
    <text evidence="4">The sequence shown here is derived from an EMBL/GenBank/DDBJ whole genome shotgun (WGS) entry which is preliminary data.</text>
</comment>
<reference evidence="6 7" key="1">
    <citation type="submission" date="2019-10" db="EMBL/GenBank/DDBJ databases">
        <title>Evaluation of single-gene subtyping targets for Pseudomonas.</title>
        <authorList>
            <person name="Reichler S.J."/>
            <person name="Orsi R.H."/>
            <person name="Wiedmann M."/>
            <person name="Martin N.H."/>
            <person name="Murphy S.I."/>
        </authorList>
    </citation>
    <scope>NUCLEOTIDE SEQUENCE [LARGE SCALE GENOMIC DNA]</scope>
    <source>
        <strain evidence="5 7">FSL R10-1876</strain>
        <strain evidence="4 8">FSL R10-2107</strain>
        <strain evidence="3 6">FSL R10-2932</strain>
    </source>
</reference>
<evidence type="ECO:0000256" key="2">
    <source>
        <dbReference type="SAM" id="SignalP"/>
    </source>
</evidence>
<organism evidence="4 8">
    <name type="scientific">Pseudomonas helleri</name>
    <dbReference type="NCBI Taxonomy" id="1608996"/>
    <lineage>
        <taxon>Bacteria</taxon>
        <taxon>Pseudomonadati</taxon>
        <taxon>Pseudomonadota</taxon>
        <taxon>Gammaproteobacteria</taxon>
        <taxon>Pseudomonadales</taxon>
        <taxon>Pseudomonadaceae</taxon>
        <taxon>Pseudomonas</taxon>
    </lineage>
</organism>
<gene>
    <name evidence="5" type="ORF">GHO28_03460</name>
    <name evidence="4" type="ORF">GHO30_08635</name>
    <name evidence="3" type="ORF">GHO37_06895</name>
</gene>
<dbReference type="EMBL" id="WIVV01000008">
    <property type="protein sequence ID" value="MQU41570.1"/>
    <property type="molecule type" value="Genomic_DNA"/>
</dbReference>
<evidence type="ECO:0000313" key="5">
    <source>
        <dbReference type="EMBL" id="MQU41570.1"/>
    </source>
</evidence>
<evidence type="ECO:0000313" key="6">
    <source>
        <dbReference type="Proteomes" id="UP000447574"/>
    </source>
</evidence>
<evidence type="ECO:0000313" key="8">
    <source>
        <dbReference type="Proteomes" id="UP000470186"/>
    </source>
</evidence>
<dbReference type="AlphaFoldDB" id="A0A6A7Z9G1"/>
<dbReference type="EMBL" id="WIVX01000030">
    <property type="protein sequence ID" value="MQU31467.1"/>
    <property type="molecule type" value="Genomic_DNA"/>
</dbReference>
<name>A0A6A7Z9G1_9PSED</name>
<dbReference type="EMBL" id="WIWF01000018">
    <property type="protein sequence ID" value="MQT74029.1"/>
    <property type="molecule type" value="Genomic_DNA"/>
</dbReference>
<feature type="signal peptide" evidence="2">
    <location>
        <begin position="1"/>
        <end position="17"/>
    </location>
</feature>
<dbReference type="Proteomes" id="UP000466863">
    <property type="component" value="Unassembled WGS sequence"/>
</dbReference>
<evidence type="ECO:0000313" key="4">
    <source>
        <dbReference type="EMBL" id="MQU31467.1"/>
    </source>
</evidence>
<feature type="compositionally biased region" description="Pro residues" evidence="1">
    <location>
        <begin position="80"/>
        <end position="89"/>
    </location>
</feature>
<accession>A0A6A7Z9G1</accession>
<evidence type="ECO:0000313" key="3">
    <source>
        <dbReference type="EMBL" id="MQT74029.1"/>
    </source>
</evidence>
<evidence type="ECO:0000256" key="1">
    <source>
        <dbReference type="SAM" id="MobiDB-lite"/>
    </source>
</evidence>
<proteinExistence type="predicted"/>
<dbReference type="Proteomes" id="UP000470186">
    <property type="component" value="Unassembled WGS sequence"/>
</dbReference>
<dbReference type="Proteomes" id="UP000447574">
    <property type="component" value="Unassembled WGS sequence"/>
</dbReference>
<protein>
    <recommendedName>
        <fullName evidence="9">DUF4124 domain-containing protein</fullName>
    </recommendedName>
</protein>
<feature type="chain" id="PRO_5044630191" description="DUF4124 domain-containing protein" evidence="2">
    <location>
        <begin position="18"/>
        <end position="98"/>
    </location>
</feature>
<feature type="region of interest" description="Disordered" evidence="1">
    <location>
        <begin position="56"/>
        <end position="98"/>
    </location>
</feature>
<evidence type="ECO:0000313" key="7">
    <source>
        <dbReference type="Proteomes" id="UP000466863"/>
    </source>
</evidence>
<keyword evidence="8" id="KW-1185">Reference proteome</keyword>